<evidence type="ECO:0000256" key="1">
    <source>
        <dbReference type="SAM" id="SignalP"/>
    </source>
</evidence>
<gene>
    <name evidence="2" type="ORF">SHI21_06065</name>
</gene>
<keyword evidence="1" id="KW-0732">Signal</keyword>
<sequence>MKTLLATLALTLSASAFSAKVPSAAFTETYIKKNSNVTDTGVNYTTNRTLQSWCTGMASPVAFGTYEVAEKFDSMTDGLYRCDGKFAQVPNERQNPITIFAINGCSEVNPAELKSECPPIK</sequence>
<evidence type="ECO:0000313" key="2">
    <source>
        <dbReference type="EMBL" id="MEA9355754.1"/>
    </source>
</evidence>
<dbReference type="Proteomes" id="UP001302274">
    <property type="component" value="Unassembled WGS sequence"/>
</dbReference>
<accession>A0ABU5VTR3</accession>
<dbReference type="RefSeq" id="WP_323575384.1">
    <property type="nucleotide sequence ID" value="NZ_JAYGJQ010000001.1"/>
</dbReference>
<keyword evidence="3" id="KW-1185">Reference proteome</keyword>
<proteinExistence type="predicted"/>
<reference evidence="2 3" key="1">
    <citation type="submission" date="2023-11" db="EMBL/GenBank/DDBJ databases">
        <title>A Novel Polar Bacteriovorax (B. antarcticus) Isolated from the Biocrust in Antarctica.</title>
        <authorList>
            <person name="Mun W."/>
            <person name="Choi S.Y."/>
            <person name="Mitchell R.J."/>
        </authorList>
    </citation>
    <scope>NUCLEOTIDE SEQUENCE [LARGE SCALE GENOMIC DNA]</scope>
    <source>
        <strain evidence="2 3">PP10</strain>
    </source>
</reference>
<dbReference type="EMBL" id="JAYGJQ010000001">
    <property type="protein sequence ID" value="MEA9355754.1"/>
    <property type="molecule type" value="Genomic_DNA"/>
</dbReference>
<organism evidence="2 3">
    <name type="scientific">Bacteriovorax antarcticus</name>
    <dbReference type="NCBI Taxonomy" id="3088717"/>
    <lineage>
        <taxon>Bacteria</taxon>
        <taxon>Pseudomonadati</taxon>
        <taxon>Bdellovibrionota</taxon>
        <taxon>Bacteriovoracia</taxon>
        <taxon>Bacteriovoracales</taxon>
        <taxon>Bacteriovoracaceae</taxon>
        <taxon>Bacteriovorax</taxon>
    </lineage>
</organism>
<feature type="signal peptide" evidence="1">
    <location>
        <begin position="1"/>
        <end position="18"/>
    </location>
</feature>
<evidence type="ECO:0000313" key="3">
    <source>
        <dbReference type="Proteomes" id="UP001302274"/>
    </source>
</evidence>
<comment type="caution">
    <text evidence="2">The sequence shown here is derived from an EMBL/GenBank/DDBJ whole genome shotgun (WGS) entry which is preliminary data.</text>
</comment>
<protein>
    <submittedName>
        <fullName evidence="2">Uncharacterized protein</fullName>
    </submittedName>
</protein>
<name>A0ABU5VTR3_9BACT</name>
<feature type="chain" id="PRO_5045883604" evidence="1">
    <location>
        <begin position="19"/>
        <end position="121"/>
    </location>
</feature>